<feature type="transmembrane region" description="Helical" evidence="2">
    <location>
        <begin position="60"/>
        <end position="78"/>
    </location>
</feature>
<dbReference type="EMBL" id="JANYMP010000002">
    <property type="protein sequence ID" value="MCS7476437.1"/>
    <property type="molecule type" value="Genomic_DNA"/>
</dbReference>
<evidence type="ECO:0000256" key="1">
    <source>
        <dbReference type="SAM" id="MobiDB-lite"/>
    </source>
</evidence>
<keyword evidence="4" id="KW-1185">Reference proteome</keyword>
<comment type="caution">
    <text evidence="3">The sequence shown here is derived from an EMBL/GenBank/DDBJ whole genome shotgun (WGS) entry which is preliminary data.</text>
</comment>
<proteinExistence type="predicted"/>
<name>A0A9X2VI04_9PSEU</name>
<feature type="compositionally biased region" description="Basic and acidic residues" evidence="1">
    <location>
        <begin position="179"/>
        <end position="205"/>
    </location>
</feature>
<gene>
    <name evidence="3" type="ORF">NZH93_06205</name>
</gene>
<keyword evidence="2" id="KW-0472">Membrane</keyword>
<feature type="transmembrane region" description="Helical" evidence="2">
    <location>
        <begin position="144"/>
        <end position="171"/>
    </location>
</feature>
<sequence>MAGPRWQVVVAVVVSAWTFAWILGQVGGVSVSPLGVLRAPVDWAGIPSGWVDAAGEWVRARQGVLAGFAFLAGGLWAVTTERGRLAAPGGWLAVLVAAEAIGYAAAVHRALVTLAVVIGVFALLSLLGRRAFVVDRIALLPRGVLHAGATAVTLSAVVPLLAPGLLVAGLVRPYVTRPPRPDPTRARVPRQRVDSGRRAEADSTT</sequence>
<feature type="region of interest" description="Disordered" evidence="1">
    <location>
        <begin position="178"/>
        <end position="205"/>
    </location>
</feature>
<evidence type="ECO:0000256" key="2">
    <source>
        <dbReference type="SAM" id="Phobius"/>
    </source>
</evidence>
<feature type="transmembrane region" description="Helical" evidence="2">
    <location>
        <begin position="111"/>
        <end position="132"/>
    </location>
</feature>
<reference evidence="3" key="1">
    <citation type="submission" date="2022-08" db="EMBL/GenBank/DDBJ databases">
        <authorList>
            <person name="Tistechok S."/>
            <person name="Samborskyy M."/>
            <person name="Roman I."/>
        </authorList>
    </citation>
    <scope>NUCLEOTIDE SEQUENCE</scope>
    <source>
        <strain evidence="3">DSM 103496</strain>
    </source>
</reference>
<feature type="transmembrane region" description="Helical" evidence="2">
    <location>
        <begin position="85"/>
        <end position="105"/>
    </location>
</feature>
<accession>A0A9X2VI04</accession>
<keyword evidence="2" id="KW-1133">Transmembrane helix</keyword>
<keyword evidence="2" id="KW-0812">Transmembrane</keyword>
<dbReference type="Proteomes" id="UP001141259">
    <property type="component" value="Unassembled WGS sequence"/>
</dbReference>
<dbReference type="RefSeq" id="WP_259621936.1">
    <property type="nucleotide sequence ID" value="NZ_JANYMP010000002.1"/>
</dbReference>
<organism evidence="3 4">
    <name type="scientific">Umezawaea endophytica</name>
    <dbReference type="NCBI Taxonomy" id="1654476"/>
    <lineage>
        <taxon>Bacteria</taxon>
        <taxon>Bacillati</taxon>
        <taxon>Actinomycetota</taxon>
        <taxon>Actinomycetes</taxon>
        <taxon>Pseudonocardiales</taxon>
        <taxon>Pseudonocardiaceae</taxon>
        <taxon>Umezawaea</taxon>
    </lineage>
</organism>
<evidence type="ECO:0000313" key="3">
    <source>
        <dbReference type="EMBL" id="MCS7476437.1"/>
    </source>
</evidence>
<dbReference type="AlphaFoldDB" id="A0A9X2VI04"/>
<protein>
    <submittedName>
        <fullName evidence="3">Uncharacterized protein</fullName>
    </submittedName>
</protein>
<evidence type="ECO:0000313" key="4">
    <source>
        <dbReference type="Proteomes" id="UP001141259"/>
    </source>
</evidence>